<reference evidence="7 8" key="1">
    <citation type="journal article" date="2014" name="Antonie Van Leeuwenhoek">
        <title>Hyphomonas beringensis sp. nov. and Hyphomonas chukchiensis sp. nov., isolated from surface seawater of the Bering Sea and Chukchi Sea.</title>
        <authorList>
            <person name="Li C."/>
            <person name="Lai Q."/>
            <person name="Li G."/>
            <person name="Dong C."/>
            <person name="Wang J."/>
            <person name="Liao Y."/>
            <person name="Shao Z."/>
        </authorList>
    </citation>
    <scope>NUCLEOTIDE SEQUENCE [LARGE SCALE GENOMIC DNA]</scope>
    <source>
        <strain evidence="7 8">22II1-22F38</strain>
    </source>
</reference>
<dbReference type="InterPro" id="IPR029044">
    <property type="entry name" value="Nucleotide-diphossugar_trans"/>
</dbReference>
<dbReference type="PATRIC" id="fig|1280948.3.peg.3214"/>
<evidence type="ECO:0000256" key="3">
    <source>
        <dbReference type="ARBA" id="ARBA00022676"/>
    </source>
</evidence>
<evidence type="ECO:0000256" key="1">
    <source>
        <dbReference type="ARBA" id="ARBA00004236"/>
    </source>
</evidence>
<dbReference type="PANTHER" id="PTHR43646">
    <property type="entry name" value="GLYCOSYLTRANSFERASE"/>
    <property type="match status" value="1"/>
</dbReference>
<accession>A0A059DWU1</accession>
<dbReference type="eggNOG" id="COG1215">
    <property type="taxonomic scope" value="Bacteria"/>
</dbReference>
<dbReference type="InterPro" id="IPR026461">
    <property type="entry name" value="Trfase_2_rSAM/seldom_assoc"/>
</dbReference>
<dbReference type="OrthoDB" id="5291101at2"/>
<dbReference type="EMBL" id="AWFH01000061">
    <property type="protein sequence ID" value="KCZ58271.1"/>
    <property type="molecule type" value="Genomic_DNA"/>
</dbReference>
<proteinExistence type="predicted"/>
<sequence length="227" mass="24583">MAAPLSLIIPTLNAAPSLPDCLQALMPGLELGLIREVIVSDGGSDDATPRIAGDTGATLVTGASGRGAQLAAGAKAARGEWLLFLHADTYLSPDWAERAAHHMDTRPGKAAAFTLKYRSDDRAARWLEARANRRARWLGLPYGDQGLLVSRKLYDEIGGYADVPLMEDVMIVRALGKARLSFLSAEARTSAEKYERDGWRKRAWGNAALLTRFLLGAKPETLAKAYH</sequence>
<comment type="caution">
    <text evidence="7">The sequence shown here is derived from an EMBL/GenBank/DDBJ whole genome shotgun (WGS) entry which is preliminary data.</text>
</comment>
<dbReference type="STRING" id="1280948.HY36_10445"/>
<gene>
    <name evidence="7" type="ORF">HY36_10445</name>
</gene>
<organism evidence="7 8">
    <name type="scientific">Hyphomonas atlantica</name>
    <dbReference type="NCBI Taxonomy" id="1280948"/>
    <lineage>
        <taxon>Bacteria</taxon>
        <taxon>Pseudomonadati</taxon>
        <taxon>Pseudomonadota</taxon>
        <taxon>Alphaproteobacteria</taxon>
        <taxon>Hyphomonadales</taxon>
        <taxon>Hyphomonadaceae</taxon>
        <taxon>Hyphomonas</taxon>
    </lineage>
</organism>
<dbReference type="Proteomes" id="UP000024547">
    <property type="component" value="Unassembled WGS sequence"/>
</dbReference>
<dbReference type="RefSeq" id="WP_035554800.1">
    <property type="nucleotide sequence ID" value="NZ_AWFH01000061.1"/>
</dbReference>
<dbReference type="SUPFAM" id="SSF53448">
    <property type="entry name" value="Nucleotide-diphospho-sugar transferases"/>
    <property type="match status" value="1"/>
</dbReference>
<name>A0A059DWU1_9PROT</name>
<dbReference type="InterPro" id="IPR001173">
    <property type="entry name" value="Glyco_trans_2-like"/>
</dbReference>
<evidence type="ECO:0000259" key="6">
    <source>
        <dbReference type="Pfam" id="PF00535"/>
    </source>
</evidence>
<dbReference type="GO" id="GO:0016757">
    <property type="term" value="F:glycosyltransferase activity"/>
    <property type="evidence" value="ECO:0007669"/>
    <property type="project" value="UniProtKB-KW"/>
</dbReference>
<evidence type="ECO:0000256" key="4">
    <source>
        <dbReference type="ARBA" id="ARBA00022679"/>
    </source>
</evidence>
<dbReference type="AlphaFoldDB" id="A0A059DWU1"/>
<keyword evidence="5" id="KW-0472">Membrane</keyword>
<keyword evidence="4 7" id="KW-0808">Transferase</keyword>
<dbReference type="GO" id="GO:0005886">
    <property type="term" value="C:plasma membrane"/>
    <property type="evidence" value="ECO:0007669"/>
    <property type="project" value="UniProtKB-SubCell"/>
</dbReference>
<keyword evidence="8" id="KW-1185">Reference proteome</keyword>
<dbReference type="Gene3D" id="3.90.550.10">
    <property type="entry name" value="Spore Coat Polysaccharide Biosynthesis Protein SpsA, Chain A"/>
    <property type="match status" value="1"/>
</dbReference>
<comment type="subcellular location">
    <subcellularLocation>
        <location evidence="1">Cell membrane</location>
    </subcellularLocation>
</comment>
<dbReference type="GeneID" id="92500467"/>
<evidence type="ECO:0000256" key="2">
    <source>
        <dbReference type="ARBA" id="ARBA00022475"/>
    </source>
</evidence>
<dbReference type="NCBIfam" id="TIGR04283">
    <property type="entry name" value="glyco_like_mftF"/>
    <property type="match status" value="1"/>
</dbReference>
<keyword evidence="2" id="KW-1003">Cell membrane</keyword>
<protein>
    <submittedName>
        <fullName evidence="7">Glycosyl transferase family 2</fullName>
    </submittedName>
</protein>
<evidence type="ECO:0000256" key="5">
    <source>
        <dbReference type="ARBA" id="ARBA00023136"/>
    </source>
</evidence>
<evidence type="ECO:0000313" key="8">
    <source>
        <dbReference type="Proteomes" id="UP000024547"/>
    </source>
</evidence>
<feature type="domain" description="Glycosyltransferase 2-like" evidence="6">
    <location>
        <begin position="6"/>
        <end position="159"/>
    </location>
</feature>
<dbReference type="Pfam" id="PF00535">
    <property type="entry name" value="Glycos_transf_2"/>
    <property type="match status" value="1"/>
</dbReference>
<dbReference type="PANTHER" id="PTHR43646:SF2">
    <property type="entry name" value="GLYCOSYLTRANSFERASE 2-LIKE DOMAIN-CONTAINING PROTEIN"/>
    <property type="match status" value="1"/>
</dbReference>
<dbReference type="CDD" id="cd02522">
    <property type="entry name" value="GT_2_like_a"/>
    <property type="match status" value="1"/>
</dbReference>
<keyword evidence="3" id="KW-0328">Glycosyltransferase</keyword>
<evidence type="ECO:0000313" key="7">
    <source>
        <dbReference type="EMBL" id="KCZ58271.1"/>
    </source>
</evidence>